<dbReference type="InterPro" id="IPR036732">
    <property type="entry name" value="AFP_Neu5c_C_sf"/>
</dbReference>
<dbReference type="SMART" id="SM00858">
    <property type="entry name" value="SAF"/>
    <property type="match status" value="1"/>
</dbReference>
<dbReference type="InterPro" id="IPR051690">
    <property type="entry name" value="PseI-like"/>
</dbReference>
<feature type="compositionally biased region" description="Low complexity" evidence="1">
    <location>
        <begin position="342"/>
        <end position="355"/>
    </location>
</feature>
<dbReference type="Gene3D" id="3.90.1210.10">
    <property type="entry name" value="Antifreeze-like/N-acetylneuraminic acid synthase C-terminal domain"/>
    <property type="match status" value="1"/>
</dbReference>
<dbReference type="PANTHER" id="PTHR42966:SF2">
    <property type="entry name" value="PSEUDAMINIC ACID SYNTHASE"/>
    <property type="match status" value="1"/>
</dbReference>
<dbReference type="NCBIfam" id="TIGR03586">
    <property type="entry name" value="PseI"/>
    <property type="match status" value="1"/>
</dbReference>
<dbReference type="Pfam" id="PF00535">
    <property type="entry name" value="Glycos_transf_2"/>
    <property type="match status" value="1"/>
</dbReference>
<dbReference type="InterPro" id="IPR006190">
    <property type="entry name" value="SAF_AFP_Neu5Ac"/>
</dbReference>
<dbReference type="SUPFAM" id="SSF51569">
    <property type="entry name" value="Aldolase"/>
    <property type="match status" value="1"/>
</dbReference>
<dbReference type="InterPro" id="IPR029044">
    <property type="entry name" value="Nucleotide-diphossugar_trans"/>
</dbReference>
<feature type="compositionally biased region" description="Basic residues" evidence="1">
    <location>
        <begin position="467"/>
        <end position="477"/>
    </location>
</feature>
<dbReference type="Proteomes" id="UP000319825">
    <property type="component" value="Unassembled WGS sequence"/>
</dbReference>
<feature type="compositionally biased region" description="Low complexity" evidence="1">
    <location>
        <begin position="431"/>
        <end position="445"/>
    </location>
</feature>
<evidence type="ECO:0000259" key="2">
    <source>
        <dbReference type="PROSITE" id="PS50844"/>
    </source>
</evidence>
<proteinExistence type="predicted"/>
<feature type="region of interest" description="Disordered" evidence="1">
    <location>
        <begin position="340"/>
        <end position="518"/>
    </location>
</feature>
<evidence type="ECO:0000313" key="4">
    <source>
        <dbReference type="Proteomes" id="UP000319825"/>
    </source>
</evidence>
<dbReference type="GO" id="GO:0047444">
    <property type="term" value="F:N-acylneuraminate-9-phosphate synthase activity"/>
    <property type="evidence" value="ECO:0007669"/>
    <property type="project" value="TreeGrafter"/>
</dbReference>
<name>A0A562IF79_MICOL</name>
<dbReference type="InterPro" id="IPR013974">
    <property type="entry name" value="SAF"/>
</dbReference>
<evidence type="ECO:0000313" key="3">
    <source>
        <dbReference type="EMBL" id="TWH69254.1"/>
    </source>
</evidence>
<dbReference type="CDD" id="cd00761">
    <property type="entry name" value="Glyco_tranf_GTA_type"/>
    <property type="match status" value="1"/>
</dbReference>
<dbReference type="SUPFAM" id="SSF51269">
    <property type="entry name" value="AFP III-like domain"/>
    <property type="match status" value="1"/>
</dbReference>
<dbReference type="CDD" id="cd11615">
    <property type="entry name" value="SAF_NeuB_like"/>
    <property type="match status" value="1"/>
</dbReference>
<protein>
    <submittedName>
        <fullName evidence="3">Pseudaminic acid synthase</fullName>
    </submittedName>
</protein>
<dbReference type="GO" id="GO:0016051">
    <property type="term" value="P:carbohydrate biosynthetic process"/>
    <property type="evidence" value="ECO:0007669"/>
    <property type="project" value="InterPro"/>
</dbReference>
<feature type="domain" description="AFP-like" evidence="2">
    <location>
        <begin position="843"/>
        <end position="898"/>
    </location>
</feature>
<feature type="compositionally biased region" description="Basic and acidic residues" evidence="1">
    <location>
        <begin position="498"/>
        <end position="507"/>
    </location>
</feature>
<dbReference type="InterPro" id="IPR013785">
    <property type="entry name" value="Aldolase_TIM"/>
</dbReference>
<dbReference type="SUPFAM" id="SSF53448">
    <property type="entry name" value="Nucleotide-diphospho-sugar transferases"/>
    <property type="match status" value="1"/>
</dbReference>
<dbReference type="AlphaFoldDB" id="A0A562IF79"/>
<reference evidence="3 4" key="1">
    <citation type="submission" date="2019-07" db="EMBL/GenBank/DDBJ databases">
        <title>R&amp;d 2014.</title>
        <authorList>
            <person name="Klenk H.-P."/>
        </authorList>
    </citation>
    <scope>NUCLEOTIDE SEQUENCE [LARGE SCALE GENOMIC DNA]</scope>
    <source>
        <strain evidence="3 4">DSM 43868</strain>
    </source>
</reference>
<dbReference type="InterPro" id="IPR057736">
    <property type="entry name" value="SAF_PseI/NeuA/NeuB"/>
</dbReference>
<gene>
    <name evidence="3" type="ORF">JD77_04262</name>
</gene>
<keyword evidence="4" id="KW-1185">Reference proteome</keyword>
<dbReference type="EMBL" id="VLKE01000001">
    <property type="protein sequence ID" value="TWH69254.1"/>
    <property type="molecule type" value="Genomic_DNA"/>
</dbReference>
<evidence type="ECO:0000256" key="1">
    <source>
        <dbReference type="SAM" id="MobiDB-lite"/>
    </source>
</evidence>
<dbReference type="InterPro" id="IPR020030">
    <property type="entry name" value="Pseudaminic_synth_PseI"/>
</dbReference>
<dbReference type="Pfam" id="PF03102">
    <property type="entry name" value="NeuB"/>
    <property type="match status" value="1"/>
</dbReference>
<comment type="caution">
    <text evidence="3">The sequence shown here is derived from an EMBL/GenBank/DDBJ whole genome shotgun (WGS) entry which is preliminary data.</text>
</comment>
<feature type="compositionally biased region" description="Basic and acidic residues" evidence="1">
    <location>
        <begin position="374"/>
        <end position="383"/>
    </location>
</feature>
<dbReference type="InterPro" id="IPR001173">
    <property type="entry name" value="Glyco_trans_2-like"/>
</dbReference>
<dbReference type="PANTHER" id="PTHR42966">
    <property type="entry name" value="N-ACETYLNEURAMINATE SYNTHASE"/>
    <property type="match status" value="1"/>
</dbReference>
<accession>A0A562IF79</accession>
<dbReference type="PROSITE" id="PS50844">
    <property type="entry name" value="AFP_LIKE"/>
    <property type="match status" value="1"/>
</dbReference>
<dbReference type="Gene3D" id="3.90.550.10">
    <property type="entry name" value="Spore Coat Polysaccharide Biosynthesis Protein SpsA, Chain A"/>
    <property type="match status" value="1"/>
</dbReference>
<dbReference type="InterPro" id="IPR013132">
    <property type="entry name" value="PseI/NeuA/B-like_N"/>
</dbReference>
<dbReference type="Pfam" id="PF08666">
    <property type="entry name" value="SAF"/>
    <property type="match status" value="1"/>
</dbReference>
<sequence>MVNEPTRSPLLSIVVPVHGVEAYLYQCLESVLGGLPAAEADDVELVAVDDASPDRCGEMLRSYAAGRPRVRVVELTRNVGLGLARNAGLELATGRYVWFVDSDDWLPPGSVPAVLDRLRRDEPDVLLLDHLRVHENGRLEVDASSHLLRGVAGCVRLADRPELLRVQHTAWNKVIRRAFLDELGLRFHPGWYEDIPFSHPLLIAAERIAVLDEVCYRYRQGRLGAITSTRSRRHFEAFTQYERLHEWVARNVTQEWIRTDLFALMVNHYLVVVGNEGRVHPRLRRAFFRRVAAHYRRYLPTGGYPRPDGVAGLKHRLVARDSYLAYSMLRRAHRLAGRLRPARAAEPAPAGAAPTVGPPASPPPPSSPPPWWAGDERDRDPGRRPPPPGRGRRPGDDPALAQPPAGPRGQPHPARDQPGRARRLVGGGTRRPGPAAAGARAPGRALRSGHLLRGGQPGKGADLGLLPRRRGAGRARAAHAGVAVAGAGGHRVRLRQPRRADPRRGDAGHQPTGAGTAPALRIRDRPALRAGRRRHSAPGGVDGTEQETMTATVRIGPHAVGAGQRPFVVAEMSGNHNGDLDRALAIVDAVAASGAHALKLQTFTPDTITIDVDAPDFRISGGHELWGGERLYQLFERAHTPYEWHEPIFERARRHGLTVFSSPFDATAVRLLEELDVPAYKIASSELVDLPLIRLVASTGRPLVVSTGMATIGEIDAAVRAARDGGAGGIVLLACTASYPAPPQDSNLRRLPVLADAFGVPVGLSDHTPGIGVPVAAVALGACLIEKHVTLRRADGGVDSDFSLEPAELAELRVESERAWAALGTTAVGPTPTEREGLRFRRSLYVVADVRAGDPVTAENVRSIRPAGGLPPADLDRVLGRTFRRDVPRGTPLGWDLI</sequence>
<organism evidence="3 4">
    <name type="scientific">Micromonospora olivasterospora</name>
    <dbReference type="NCBI Taxonomy" id="1880"/>
    <lineage>
        <taxon>Bacteria</taxon>
        <taxon>Bacillati</taxon>
        <taxon>Actinomycetota</taxon>
        <taxon>Actinomycetes</taxon>
        <taxon>Micromonosporales</taxon>
        <taxon>Micromonosporaceae</taxon>
        <taxon>Micromonospora</taxon>
    </lineage>
</organism>
<feature type="compositionally biased region" description="Pro residues" evidence="1">
    <location>
        <begin position="356"/>
        <end position="371"/>
    </location>
</feature>
<dbReference type="Gene3D" id="3.20.20.70">
    <property type="entry name" value="Aldolase class I"/>
    <property type="match status" value="1"/>
</dbReference>